<feature type="compositionally biased region" description="Low complexity" evidence="1">
    <location>
        <begin position="114"/>
        <end position="123"/>
    </location>
</feature>
<accession>A0ABN6Y9S3</accession>
<protein>
    <submittedName>
        <fullName evidence="2">Uncharacterized protein</fullName>
    </submittedName>
</protein>
<proteinExistence type="predicted"/>
<dbReference type="EMBL" id="AP027733">
    <property type="protein sequence ID" value="BDZ52741.1"/>
    <property type="molecule type" value="Genomic_DNA"/>
</dbReference>
<dbReference type="RefSeq" id="WP_286347023.1">
    <property type="nucleotide sequence ID" value="NZ_AP027733.1"/>
</dbReference>
<geneLocation type="plasmid" evidence="2 3">
    <name>pNBRC108728a</name>
</geneLocation>
<name>A0ABN6Y9S3_9MICO</name>
<sequence length="141" mass="14605">MLLRFRTRTAKSDTVHFDLTQPSDEAPAALIIGAPGHGKTVVVDEPEAEPAADQAPVEAEAPEGFTTPEPVEIVAEPTLEDVSADTAAPTVPAETIARKPAAKSGTTAARKPRATTSTPAKRPAAPRKPAAKKPAPEKSAE</sequence>
<evidence type="ECO:0000313" key="2">
    <source>
        <dbReference type="EMBL" id="BDZ52741.1"/>
    </source>
</evidence>
<evidence type="ECO:0000313" key="3">
    <source>
        <dbReference type="Proteomes" id="UP001321486"/>
    </source>
</evidence>
<gene>
    <name evidence="2" type="ORF">GCM10025867_49820</name>
</gene>
<keyword evidence="2" id="KW-0614">Plasmid</keyword>
<keyword evidence="3" id="KW-1185">Reference proteome</keyword>
<organism evidence="2 3">
    <name type="scientific">Frondihabitans sucicola</name>
    <dbReference type="NCBI Taxonomy" id="1268041"/>
    <lineage>
        <taxon>Bacteria</taxon>
        <taxon>Bacillati</taxon>
        <taxon>Actinomycetota</taxon>
        <taxon>Actinomycetes</taxon>
        <taxon>Micrococcales</taxon>
        <taxon>Microbacteriaceae</taxon>
        <taxon>Frondihabitans</taxon>
    </lineage>
</organism>
<feature type="region of interest" description="Disordered" evidence="1">
    <location>
        <begin position="44"/>
        <end position="141"/>
    </location>
</feature>
<dbReference type="Proteomes" id="UP001321486">
    <property type="component" value="Plasmid pNBRC108728a"/>
</dbReference>
<feature type="compositionally biased region" description="Low complexity" evidence="1">
    <location>
        <begin position="51"/>
        <end position="63"/>
    </location>
</feature>
<evidence type="ECO:0000256" key="1">
    <source>
        <dbReference type="SAM" id="MobiDB-lite"/>
    </source>
</evidence>
<reference evidence="3" key="1">
    <citation type="journal article" date="2019" name="Int. J. Syst. Evol. Microbiol.">
        <title>The Global Catalogue of Microorganisms (GCM) 10K type strain sequencing project: providing services to taxonomists for standard genome sequencing and annotation.</title>
        <authorList>
            <consortium name="The Broad Institute Genomics Platform"/>
            <consortium name="The Broad Institute Genome Sequencing Center for Infectious Disease"/>
            <person name="Wu L."/>
            <person name="Ma J."/>
        </authorList>
    </citation>
    <scope>NUCLEOTIDE SEQUENCE [LARGE SCALE GENOMIC DNA]</scope>
    <source>
        <strain evidence="3">NBRC 108728</strain>
    </source>
</reference>